<dbReference type="SUPFAM" id="SSF81383">
    <property type="entry name" value="F-box domain"/>
    <property type="match status" value="1"/>
</dbReference>
<dbReference type="InterPro" id="IPR036047">
    <property type="entry name" value="F-box-like_dom_sf"/>
</dbReference>
<dbReference type="AlphaFoldDB" id="A0AAV3RSI8"/>
<dbReference type="PANTHER" id="PTHR35546:SF134">
    <property type="entry name" value="F-BOX ASSOCIATED DOMAIN-CONTAINING PROTEIN"/>
    <property type="match status" value="1"/>
</dbReference>
<accession>A0AAV3RSI8</accession>
<proteinExistence type="predicted"/>
<dbReference type="EMBL" id="BAABME010012036">
    <property type="protein sequence ID" value="GAA0184633.1"/>
    <property type="molecule type" value="Genomic_DNA"/>
</dbReference>
<protein>
    <recommendedName>
        <fullName evidence="1">F-box domain-containing protein</fullName>
    </recommendedName>
</protein>
<dbReference type="Pfam" id="PF00646">
    <property type="entry name" value="F-box"/>
    <property type="match status" value="1"/>
</dbReference>
<feature type="domain" description="F-box" evidence="1">
    <location>
        <begin position="23"/>
        <end position="58"/>
    </location>
</feature>
<name>A0AAV3RSI8_LITER</name>
<gene>
    <name evidence="2" type="ORF">LIER_31921</name>
</gene>
<organism evidence="2 3">
    <name type="scientific">Lithospermum erythrorhizon</name>
    <name type="common">Purple gromwell</name>
    <name type="synonym">Lithospermum officinale var. erythrorhizon</name>
    <dbReference type="NCBI Taxonomy" id="34254"/>
    <lineage>
        <taxon>Eukaryota</taxon>
        <taxon>Viridiplantae</taxon>
        <taxon>Streptophyta</taxon>
        <taxon>Embryophyta</taxon>
        <taxon>Tracheophyta</taxon>
        <taxon>Spermatophyta</taxon>
        <taxon>Magnoliopsida</taxon>
        <taxon>eudicotyledons</taxon>
        <taxon>Gunneridae</taxon>
        <taxon>Pentapetalae</taxon>
        <taxon>asterids</taxon>
        <taxon>lamiids</taxon>
        <taxon>Boraginales</taxon>
        <taxon>Boraginaceae</taxon>
        <taxon>Boraginoideae</taxon>
        <taxon>Lithospermeae</taxon>
        <taxon>Lithospermum</taxon>
    </lineage>
</organism>
<evidence type="ECO:0000259" key="1">
    <source>
        <dbReference type="Pfam" id="PF00646"/>
    </source>
</evidence>
<evidence type="ECO:0000313" key="2">
    <source>
        <dbReference type="EMBL" id="GAA0184633.1"/>
    </source>
</evidence>
<reference evidence="2 3" key="1">
    <citation type="submission" date="2024-01" db="EMBL/GenBank/DDBJ databases">
        <title>The complete chloroplast genome sequence of Lithospermum erythrorhizon: insights into the phylogenetic relationship among Boraginaceae species and the maternal lineages of purple gromwells.</title>
        <authorList>
            <person name="Okada T."/>
            <person name="Watanabe K."/>
        </authorList>
    </citation>
    <scope>NUCLEOTIDE SEQUENCE [LARGE SCALE GENOMIC DNA]</scope>
</reference>
<dbReference type="Proteomes" id="UP001454036">
    <property type="component" value="Unassembled WGS sequence"/>
</dbReference>
<sequence>MRNKKVERSTNEATSAEKVASIDDILTQILLLLPIKSLVRFISVSKHWLKLIKNPQFSFNRNPNPNPALGLFLQRTAYKKRPTFEYMAFGMERSTLYVIRQQRTLSDFQSRCIRGLSLVFDPSRSPEYKVISVWSDIKYQIEIYSSLIKTWRKSGNAFVSNVDFDSGTYWNGSMHWINHNEEGFNHLCYNIDKEYMSTISTPPEWDESMDVYLGESCDHLHLVQTAVPSGIKFNVYELKRDCSEWFVKYQLHLGLLFNAYPWKMRCKYFDSYVYFVRSFVRGQREEDSFLVMETPGKIVRLNLAFHTFEEIWDFEDDEDLKCLPSSWTKSFEYIESLCFV</sequence>
<dbReference type="PANTHER" id="PTHR35546">
    <property type="entry name" value="F-BOX PROTEIN INTERACTION DOMAIN PROTEIN-RELATED"/>
    <property type="match status" value="1"/>
</dbReference>
<evidence type="ECO:0000313" key="3">
    <source>
        <dbReference type="Proteomes" id="UP001454036"/>
    </source>
</evidence>
<dbReference type="InterPro" id="IPR001810">
    <property type="entry name" value="F-box_dom"/>
</dbReference>
<dbReference type="InterPro" id="IPR055290">
    <property type="entry name" value="At3g26010-like"/>
</dbReference>
<keyword evidence="3" id="KW-1185">Reference proteome</keyword>
<dbReference type="Gene3D" id="1.20.1280.50">
    <property type="match status" value="1"/>
</dbReference>
<comment type="caution">
    <text evidence="2">The sequence shown here is derived from an EMBL/GenBank/DDBJ whole genome shotgun (WGS) entry which is preliminary data.</text>
</comment>